<comment type="similarity">
    <text evidence="1">In the N-terminal section; belongs to the CRISPR-associated nuclease Cas3-HD family.</text>
</comment>
<dbReference type="GO" id="GO:0016787">
    <property type="term" value="F:hydrolase activity"/>
    <property type="evidence" value="ECO:0007669"/>
    <property type="project" value="UniProtKB-KW"/>
</dbReference>
<dbReference type="InterPro" id="IPR027417">
    <property type="entry name" value="P-loop_NTPase"/>
</dbReference>
<dbReference type="RefSeq" id="WP_152214591.1">
    <property type="nucleotide sequence ID" value="NZ_WESC01000002.1"/>
</dbReference>
<evidence type="ECO:0000256" key="5">
    <source>
        <dbReference type="ARBA" id="ARBA00022741"/>
    </source>
</evidence>
<evidence type="ECO:0000256" key="9">
    <source>
        <dbReference type="ARBA" id="ARBA00023118"/>
    </source>
</evidence>
<keyword evidence="12" id="KW-0255">Endonuclease</keyword>
<dbReference type="SUPFAM" id="SSF52540">
    <property type="entry name" value="P-loop containing nucleoside triphosphate hydrolases"/>
    <property type="match status" value="1"/>
</dbReference>
<dbReference type="InterPro" id="IPR038257">
    <property type="entry name" value="CRISPR-assoc_Cas3_HD_sf"/>
</dbReference>
<dbReference type="InterPro" id="IPR006675">
    <property type="entry name" value="HDIG_dom"/>
</dbReference>
<dbReference type="GO" id="GO:0005524">
    <property type="term" value="F:ATP binding"/>
    <property type="evidence" value="ECO:0007669"/>
    <property type="project" value="UniProtKB-KW"/>
</dbReference>
<evidence type="ECO:0000313" key="13">
    <source>
        <dbReference type="Proteomes" id="UP000468901"/>
    </source>
</evidence>
<accession>A0A6N6VM91</accession>
<feature type="domain" description="Helicase ATP-binding" evidence="10">
    <location>
        <begin position="240"/>
        <end position="427"/>
    </location>
</feature>
<sequence length="750" mass="84177">MPYFAHSGTSRDKSDWQPLQEHLLAVAKLASDLAEHIGLDKAAYLAGLFHDLGKYNPDFQRRLEGQNIRVDHSTAGAALLKKLVAADSADGAMVEFIAYGILGHHAGLPDRNTDEIGCFERRIERYEDKLDPVWRDELAFDLARLMPNRLMEAIGKRKAYAGFDFSVVVRFLFSCLVDADFKDTERFYSTLDGRQPDRHWASLQDMLPEFLVRFNAYMTGKRGDGDINQLRGYILTHVRGKAGMSPGLFTLTVPTGGGKTLASLGFALDHAKAHGHRRIIYTIPFTSIVDQTADIFRDVLSSEHILEHHSAIDEEHPDTKRRPTSRDRLKLAMEDWAAPIVITTNVQLFESLFATRTSKARKLHNIAGSIIILDEAQTIPRHLLIPCVRMLDTLACLFGCTIVLCTATQPALGAPGFPEGLDLQKDRELAPDPHDLALRLRRARIERVGEMDNHALIGAIGREPQALVIVNSRKHALELYREGGEAGLDGLVHLTTRQCAAHRREILTGVRKRLKDGRTCRVIATSLIEAGVDVDFPKVWRAEAGLDSIVQAAGRCNREGRNPWQESVVTVFSTPDYKPPREIAGLIGDMSRMVDRHDDLLSLDAIENYFGEVYWRAGSKLDERGIFKDFVINRDGADFAFRTVAEKFRMIESRMEPVIIQFDDRARKAVAELSIEQLSSGSLARKLQSYVVQVPPRARALLIRSGHVTFVRPDLRGDQFAVLKSEDLYKDEIGLLWEDAEYLTTENSII</sequence>
<evidence type="ECO:0000256" key="1">
    <source>
        <dbReference type="ARBA" id="ARBA00006847"/>
    </source>
</evidence>
<dbReference type="GO" id="GO:0004386">
    <property type="term" value="F:helicase activity"/>
    <property type="evidence" value="ECO:0007669"/>
    <property type="project" value="UniProtKB-KW"/>
</dbReference>
<keyword evidence="3" id="KW-0540">Nuclease</keyword>
<dbReference type="InterPro" id="IPR006674">
    <property type="entry name" value="HD_domain"/>
</dbReference>
<keyword evidence="7" id="KW-0347">Helicase</keyword>
<keyword evidence="5" id="KW-0547">Nucleotide-binding</keyword>
<dbReference type="PROSITE" id="PS51192">
    <property type="entry name" value="HELICASE_ATP_BIND_1"/>
    <property type="match status" value="1"/>
</dbReference>
<dbReference type="Gene3D" id="1.10.3210.30">
    <property type="match status" value="1"/>
</dbReference>
<dbReference type="GO" id="GO:0046872">
    <property type="term" value="F:metal ion binding"/>
    <property type="evidence" value="ECO:0007669"/>
    <property type="project" value="UniProtKB-KW"/>
</dbReference>
<dbReference type="NCBIfam" id="TIGR01596">
    <property type="entry name" value="cas3_HD"/>
    <property type="match status" value="1"/>
</dbReference>
<keyword evidence="9" id="KW-0051">Antiviral defense</keyword>
<gene>
    <name evidence="12" type="ORF">F2P47_02540</name>
</gene>
<keyword evidence="13" id="KW-1185">Reference proteome</keyword>
<name>A0A6N6VM91_9HYPH</name>
<organism evidence="12 13">
    <name type="scientific">Parvibaculum sedimenti</name>
    <dbReference type="NCBI Taxonomy" id="2608632"/>
    <lineage>
        <taxon>Bacteria</taxon>
        <taxon>Pseudomonadati</taxon>
        <taxon>Pseudomonadota</taxon>
        <taxon>Alphaproteobacteria</taxon>
        <taxon>Hyphomicrobiales</taxon>
        <taxon>Parvibaculaceae</taxon>
        <taxon>Parvibaculum</taxon>
    </lineage>
</organism>
<dbReference type="SUPFAM" id="SSF109604">
    <property type="entry name" value="HD-domain/PDEase-like"/>
    <property type="match status" value="1"/>
</dbReference>
<dbReference type="CDD" id="cd17930">
    <property type="entry name" value="DEXHc_cas3"/>
    <property type="match status" value="1"/>
</dbReference>
<proteinExistence type="inferred from homology"/>
<reference evidence="12 13" key="1">
    <citation type="submission" date="2019-09" db="EMBL/GenBank/DDBJ databases">
        <title>Parvibaculum sedimenti sp. nov., isolated from sediment.</title>
        <authorList>
            <person name="Wang Y."/>
        </authorList>
    </citation>
    <scope>NUCLEOTIDE SEQUENCE [LARGE SCALE GENOMIC DNA]</scope>
    <source>
        <strain evidence="12 13">HXT-9</strain>
    </source>
</reference>
<dbReference type="GO" id="GO:0003676">
    <property type="term" value="F:nucleic acid binding"/>
    <property type="evidence" value="ECO:0007669"/>
    <property type="project" value="InterPro"/>
</dbReference>
<dbReference type="Pfam" id="PF00270">
    <property type="entry name" value="DEAD"/>
    <property type="match status" value="1"/>
</dbReference>
<keyword evidence="6" id="KW-0378">Hydrolase</keyword>
<dbReference type="InterPro" id="IPR014001">
    <property type="entry name" value="Helicase_ATP-bd"/>
</dbReference>
<comment type="similarity">
    <text evidence="2">In the central section; belongs to the CRISPR-associated helicase Cas3 family.</text>
</comment>
<dbReference type="InterPro" id="IPR011545">
    <property type="entry name" value="DEAD/DEAH_box_helicase_dom"/>
</dbReference>
<evidence type="ECO:0000256" key="3">
    <source>
        <dbReference type="ARBA" id="ARBA00022722"/>
    </source>
</evidence>
<feature type="domain" description="HD Cas3-type" evidence="11">
    <location>
        <begin position="12"/>
        <end position="182"/>
    </location>
</feature>
<dbReference type="CDD" id="cd09641">
    <property type="entry name" value="Cas3''_I"/>
    <property type="match status" value="1"/>
</dbReference>
<evidence type="ECO:0000256" key="8">
    <source>
        <dbReference type="ARBA" id="ARBA00022840"/>
    </source>
</evidence>
<evidence type="ECO:0000256" key="7">
    <source>
        <dbReference type="ARBA" id="ARBA00022806"/>
    </source>
</evidence>
<dbReference type="EMBL" id="WESC01000002">
    <property type="protein sequence ID" value="KAB7742169.1"/>
    <property type="molecule type" value="Genomic_DNA"/>
</dbReference>
<dbReference type="InterPro" id="IPR006474">
    <property type="entry name" value="Helicase_Cas3_CRISPR-ass_core"/>
</dbReference>
<dbReference type="PROSITE" id="PS51643">
    <property type="entry name" value="HD_CAS3"/>
    <property type="match status" value="1"/>
</dbReference>
<keyword evidence="4" id="KW-0479">Metal-binding</keyword>
<dbReference type="NCBIfam" id="TIGR00277">
    <property type="entry name" value="HDIG"/>
    <property type="match status" value="1"/>
</dbReference>
<evidence type="ECO:0000256" key="4">
    <source>
        <dbReference type="ARBA" id="ARBA00022723"/>
    </source>
</evidence>
<dbReference type="AlphaFoldDB" id="A0A6N6VM91"/>
<dbReference type="Pfam" id="PF22590">
    <property type="entry name" value="Cas3-like_C_2"/>
    <property type="match status" value="1"/>
</dbReference>
<evidence type="ECO:0000256" key="2">
    <source>
        <dbReference type="ARBA" id="ARBA00009046"/>
    </source>
</evidence>
<dbReference type="GO" id="GO:0051607">
    <property type="term" value="P:defense response to virus"/>
    <property type="evidence" value="ECO:0007669"/>
    <property type="project" value="UniProtKB-KW"/>
</dbReference>
<evidence type="ECO:0000259" key="10">
    <source>
        <dbReference type="PROSITE" id="PS51192"/>
    </source>
</evidence>
<dbReference type="GO" id="GO:0004519">
    <property type="term" value="F:endonuclease activity"/>
    <property type="evidence" value="ECO:0007669"/>
    <property type="project" value="UniProtKB-KW"/>
</dbReference>
<dbReference type="Pfam" id="PF01966">
    <property type="entry name" value="HD"/>
    <property type="match status" value="1"/>
</dbReference>
<dbReference type="Proteomes" id="UP000468901">
    <property type="component" value="Unassembled WGS sequence"/>
</dbReference>
<dbReference type="InterPro" id="IPR006483">
    <property type="entry name" value="CRISPR-assoc_Cas3_HD"/>
</dbReference>
<keyword evidence="8" id="KW-0067">ATP-binding</keyword>
<dbReference type="NCBIfam" id="TIGR01587">
    <property type="entry name" value="cas3_core"/>
    <property type="match status" value="1"/>
</dbReference>
<dbReference type="Gene3D" id="3.40.50.300">
    <property type="entry name" value="P-loop containing nucleotide triphosphate hydrolases"/>
    <property type="match status" value="2"/>
</dbReference>
<evidence type="ECO:0000259" key="11">
    <source>
        <dbReference type="PROSITE" id="PS51643"/>
    </source>
</evidence>
<evidence type="ECO:0000256" key="6">
    <source>
        <dbReference type="ARBA" id="ARBA00022801"/>
    </source>
</evidence>
<dbReference type="InterPro" id="IPR054712">
    <property type="entry name" value="Cas3-like_dom"/>
</dbReference>
<dbReference type="SMART" id="SM00487">
    <property type="entry name" value="DEXDc"/>
    <property type="match status" value="1"/>
</dbReference>
<evidence type="ECO:0000313" key="12">
    <source>
        <dbReference type="EMBL" id="KAB7742169.1"/>
    </source>
</evidence>
<comment type="caution">
    <text evidence="12">The sequence shown here is derived from an EMBL/GenBank/DDBJ whole genome shotgun (WGS) entry which is preliminary data.</text>
</comment>
<protein>
    <submittedName>
        <fullName evidence="12">CRISPR-associated endonuclease Cas3</fullName>
    </submittedName>
</protein>